<reference evidence="3" key="1">
    <citation type="submission" date="2018-04" db="EMBL/GenBank/DDBJ databases">
        <title>Draft Genome Sequences of 10 Lactobacillus Species from 22 Commercial Probiotic Products.</title>
        <authorList>
            <person name="Gangiredla J."/>
            <person name="Barnaba T.J."/>
            <person name="Mammel M.K."/>
            <person name="Lacher D.W."/>
            <person name="Elkins C.A."/>
            <person name="Lampel K.A."/>
            <person name="Whitehouse C.A."/>
            <person name="Tartera C."/>
        </authorList>
    </citation>
    <scope>NUCLEOTIDE SEQUENCE [LARGE SCALE GENOMIC DNA]</scope>
    <source>
        <strain evidence="3">DS12_10</strain>
    </source>
</reference>
<name>A0A2T5Q2G8_LIMRT</name>
<proteinExistence type="predicted"/>
<dbReference type="Pfam" id="PF05135">
    <property type="entry name" value="Phage_connect_1"/>
    <property type="match status" value="1"/>
</dbReference>
<dbReference type="EMBL" id="QAZN01000014">
    <property type="protein sequence ID" value="PTV03447.1"/>
    <property type="molecule type" value="Genomic_DNA"/>
</dbReference>
<dbReference type="CDD" id="cd08054">
    <property type="entry name" value="gp6"/>
    <property type="match status" value="1"/>
</dbReference>
<evidence type="ECO:0000313" key="2">
    <source>
        <dbReference type="EMBL" id="PTV03447.1"/>
    </source>
</evidence>
<dbReference type="RefSeq" id="WP_107721805.1">
    <property type="nucleotide sequence ID" value="NZ_QAZN01000014.1"/>
</dbReference>
<dbReference type="Gene3D" id="1.10.3230.30">
    <property type="entry name" value="Phage gp6-like head-tail connector protein"/>
    <property type="match status" value="1"/>
</dbReference>
<dbReference type="NCBIfam" id="TIGR01560">
    <property type="entry name" value="put_DNA_pack"/>
    <property type="match status" value="1"/>
</dbReference>
<evidence type="ECO:0000313" key="3">
    <source>
        <dbReference type="Proteomes" id="UP000244083"/>
    </source>
</evidence>
<sequence length="122" mass="13673">MSENQTDVDPLVPRVKLMLYLDGNDDDQLINTYVKAAHAFIRNAIGEVNPAFYTDQRVSSLVEVAEISLAGTYYQNRLALSDTQTYPIDLTVNSIIGQLRGLRNSYDEENDKNETSDQPAES</sequence>
<evidence type="ECO:0000256" key="1">
    <source>
        <dbReference type="SAM" id="MobiDB-lite"/>
    </source>
</evidence>
<accession>A0A2T5Q2G8</accession>
<protein>
    <submittedName>
        <fullName evidence="2">DNA packaging protein</fullName>
    </submittedName>
</protein>
<dbReference type="Proteomes" id="UP000244083">
    <property type="component" value="Unassembled WGS sequence"/>
</dbReference>
<feature type="region of interest" description="Disordered" evidence="1">
    <location>
        <begin position="103"/>
        <end position="122"/>
    </location>
</feature>
<dbReference type="InterPro" id="IPR021146">
    <property type="entry name" value="Phage_gp6-like_head-tail"/>
</dbReference>
<dbReference type="AlphaFoldDB" id="A0A2T5Q2G8"/>
<comment type="caution">
    <text evidence="2">The sequence shown here is derived from an EMBL/GenBank/DDBJ whole genome shotgun (WGS) entry which is preliminary data.</text>
</comment>
<dbReference type="InterPro" id="IPR006450">
    <property type="entry name" value="Phage_HK97_gp6-like"/>
</dbReference>
<organism evidence="2 3">
    <name type="scientific">Limosilactobacillus reuteri</name>
    <name type="common">Lactobacillus reuteri</name>
    <dbReference type="NCBI Taxonomy" id="1598"/>
    <lineage>
        <taxon>Bacteria</taxon>
        <taxon>Bacillati</taxon>
        <taxon>Bacillota</taxon>
        <taxon>Bacilli</taxon>
        <taxon>Lactobacillales</taxon>
        <taxon>Lactobacillaceae</taxon>
        <taxon>Limosilactobacillus</taxon>
    </lineage>
</organism>
<gene>
    <name evidence="2" type="ORF">DB325_07505</name>
</gene>